<gene>
    <name evidence="1" type="ORF">J2X87_002837</name>
</gene>
<dbReference type="EMBL" id="JAVDSD010000005">
    <property type="protein sequence ID" value="MDR6607766.1"/>
    <property type="molecule type" value="Genomic_DNA"/>
</dbReference>
<name>A0ACC6JN27_9PSED</name>
<sequence>MNPHAATPTLSVIDPRTLAVRSVGYCRHPDSPVIDPRITRQRFDAAGRLVESWDPRLWGTAPKPNLITIYDLGGQPLLTDSVDGGWQLGLPDQAGSPCSFWDARGSQRRTGFDEQQRPIAVVEQVAGERPRVVERLTYGDCAPAFAERNQCGQLIRHDHPAGTQIFPAYGLAGAVLVEEQCFLADLEIPDWPLDTDERERWLDAQSFLTRHTFTPGGELREQTDAMGNVRTIGYDRAGKLSEVWLQMAGEGKRPQRLVSAIRYNAQDQIVSETAGNGVLTRVEYAADDGRLLRLLAAVGSQKPLQDLNYVYDPAGNIVELQDLSQAVSHFNNQRIDPINRYRYDSLYQLVEARGWEVSQPSHGPSLPTLLPTPLDPNQRRNYTQRFEYDRGGNLLTRQHSGAPRFSMFTSTRSNRSLAQRDGGSLPGEPEVALGFDACGNQQELQRGQAMLWDSRNQLHQVTLVKRETEPDDYEGYRYDRPGHRLRKVGFAHSSGRTLRSEVRYLPGLEIHRQAEGEEHHVISVEAGRSNVRTLHWPQGTHDDQLRFSLSDHLGSSTLELDDEAGVLTQEHYYPFGGTACWAGKSALVAKYKTIRYSGKERDATGLYYYGYRYYAPWLQHWICPDPAGEVEGPNRYAMVGNNPINFADRLGLNGEQVTGTQILGGVILVFLLTLTGAGLGWLAGNAMTGASVGTLLGGALFGIVRMHEYLQLRPEAVAANQDVVERQFGEDIKNLATSLAANESLTREETTKFSSFAFEHRNASGSDRVALRLFHSQTGKIFGYTGPEGNVDKAWRVLSTEKNPVRGLKRLGYNTLLVRDTPKEQSSTEQSPYVESFEVEGTSVSNMRKAGKTSQSGTSSVAPSMTPKSVQHWEIDTQAVDSILGNSSDPRHKSVSSTISSLREGRTGALSWHRHQDGLWSADLRGFPGSTKRGAHRLMLSHQGDVHYRVEGIRNPH</sequence>
<keyword evidence="2" id="KW-1185">Reference proteome</keyword>
<organism evidence="1 2">
    <name type="scientific">Pseudomonas synxantha</name>
    <dbReference type="NCBI Taxonomy" id="47883"/>
    <lineage>
        <taxon>Bacteria</taxon>
        <taxon>Pseudomonadati</taxon>
        <taxon>Pseudomonadota</taxon>
        <taxon>Gammaproteobacteria</taxon>
        <taxon>Pseudomonadales</taxon>
        <taxon>Pseudomonadaceae</taxon>
        <taxon>Pseudomonas</taxon>
    </lineage>
</organism>
<evidence type="ECO:0000313" key="1">
    <source>
        <dbReference type="EMBL" id="MDR6607766.1"/>
    </source>
</evidence>
<evidence type="ECO:0000313" key="2">
    <source>
        <dbReference type="Proteomes" id="UP001259420"/>
    </source>
</evidence>
<accession>A0ACC6JN27</accession>
<comment type="caution">
    <text evidence="1">The sequence shown here is derived from an EMBL/GenBank/DDBJ whole genome shotgun (WGS) entry which is preliminary data.</text>
</comment>
<reference evidence="1" key="1">
    <citation type="submission" date="2023-07" db="EMBL/GenBank/DDBJ databases">
        <title>Sorghum-associated microbial communities from plants grown in Nebraska, USA.</title>
        <authorList>
            <person name="Schachtman D."/>
        </authorList>
    </citation>
    <scope>NUCLEOTIDE SEQUENCE</scope>
    <source>
        <strain evidence="1">BE46</strain>
    </source>
</reference>
<dbReference type="Proteomes" id="UP001259420">
    <property type="component" value="Unassembled WGS sequence"/>
</dbReference>
<protein>
    <submittedName>
        <fullName evidence="1">RHS repeat-associated protein</fullName>
    </submittedName>
</protein>
<proteinExistence type="predicted"/>